<dbReference type="GO" id="GO:0016020">
    <property type="term" value="C:membrane"/>
    <property type="evidence" value="ECO:0007669"/>
    <property type="project" value="TreeGrafter"/>
</dbReference>
<feature type="domain" description="Protein kinase" evidence="1">
    <location>
        <begin position="1"/>
        <end position="168"/>
    </location>
</feature>
<dbReference type="PROSITE" id="PS50011">
    <property type="entry name" value="PROTEIN_KINASE_DOM"/>
    <property type="match status" value="1"/>
</dbReference>
<dbReference type="AlphaFoldDB" id="A0A9D4YCL1"/>
<dbReference type="Gene3D" id="1.10.510.10">
    <property type="entry name" value="Transferase(Phosphotransferase) domain 1"/>
    <property type="match status" value="1"/>
</dbReference>
<dbReference type="Proteomes" id="UP001058974">
    <property type="component" value="Chromosome 2"/>
</dbReference>
<keyword evidence="3" id="KW-1185">Reference proteome</keyword>
<dbReference type="Gramene" id="Psat02G0111900-T1">
    <property type="protein sequence ID" value="KAI5434131.1"/>
    <property type="gene ID" value="KIW84_021119"/>
</dbReference>
<reference evidence="2 3" key="1">
    <citation type="journal article" date="2022" name="Nat. Genet.">
        <title>Improved pea reference genome and pan-genome highlight genomic features and evolutionary characteristics.</title>
        <authorList>
            <person name="Yang T."/>
            <person name="Liu R."/>
            <person name="Luo Y."/>
            <person name="Hu S."/>
            <person name="Wang D."/>
            <person name="Wang C."/>
            <person name="Pandey M.K."/>
            <person name="Ge S."/>
            <person name="Xu Q."/>
            <person name="Li N."/>
            <person name="Li G."/>
            <person name="Huang Y."/>
            <person name="Saxena R.K."/>
            <person name="Ji Y."/>
            <person name="Li M."/>
            <person name="Yan X."/>
            <person name="He Y."/>
            <person name="Liu Y."/>
            <person name="Wang X."/>
            <person name="Xiang C."/>
            <person name="Varshney R.K."/>
            <person name="Ding H."/>
            <person name="Gao S."/>
            <person name="Zong X."/>
        </authorList>
    </citation>
    <scope>NUCLEOTIDE SEQUENCE [LARGE SCALE GENOMIC DNA]</scope>
    <source>
        <strain evidence="2 3">cv. Zhongwan 6</strain>
    </source>
</reference>
<evidence type="ECO:0000259" key="1">
    <source>
        <dbReference type="PROSITE" id="PS50011"/>
    </source>
</evidence>
<accession>A0A9D4YCL1</accession>
<dbReference type="GO" id="GO:0004672">
    <property type="term" value="F:protein kinase activity"/>
    <property type="evidence" value="ECO:0007669"/>
    <property type="project" value="InterPro"/>
</dbReference>
<comment type="caution">
    <text evidence="2">The sequence shown here is derived from an EMBL/GenBank/DDBJ whole genome shotgun (WGS) entry which is preliminary data.</text>
</comment>
<dbReference type="PANTHER" id="PTHR48055:SF55">
    <property type="entry name" value="PROTEIN KINASE DOMAIN-CONTAINING PROTEIN"/>
    <property type="match status" value="1"/>
</dbReference>
<evidence type="ECO:0000313" key="3">
    <source>
        <dbReference type="Proteomes" id="UP001058974"/>
    </source>
</evidence>
<dbReference type="SUPFAM" id="SSF56112">
    <property type="entry name" value="Protein kinase-like (PK-like)"/>
    <property type="match status" value="1"/>
</dbReference>
<evidence type="ECO:0000313" key="2">
    <source>
        <dbReference type="EMBL" id="KAI5434131.1"/>
    </source>
</evidence>
<gene>
    <name evidence="2" type="ORF">KIW84_021119</name>
</gene>
<dbReference type="GO" id="GO:0005524">
    <property type="term" value="F:ATP binding"/>
    <property type="evidence" value="ECO:0007669"/>
    <property type="project" value="InterPro"/>
</dbReference>
<sequence>MKQLMDFLRTGSFGSVYKGSFLNFETPIVVKSQPHTKGSIALDVGHALDYLRHDEDQVVVHCDVKPNNFLLDEDIVAYFRDFGLARLIRGTTEDSSKDQVSSSTIEGTIGCLPLGVRSRADGPVLSQGDILEVVDQCLLEPFAEDRTGTVENKIKCMVMFAKIGVACS</sequence>
<dbReference type="InterPro" id="IPR008271">
    <property type="entry name" value="Ser/Thr_kinase_AS"/>
</dbReference>
<dbReference type="InterPro" id="IPR011009">
    <property type="entry name" value="Kinase-like_dom_sf"/>
</dbReference>
<organism evidence="2 3">
    <name type="scientific">Pisum sativum</name>
    <name type="common">Garden pea</name>
    <name type="synonym">Lathyrus oleraceus</name>
    <dbReference type="NCBI Taxonomy" id="3888"/>
    <lineage>
        <taxon>Eukaryota</taxon>
        <taxon>Viridiplantae</taxon>
        <taxon>Streptophyta</taxon>
        <taxon>Embryophyta</taxon>
        <taxon>Tracheophyta</taxon>
        <taxon>Spermatophyta</taxon>
        <taxon>Magnoliopsida</taxon>
        <taxon>eudicotyledons</taxon>
        <taxon>Gunneridae</taxon>
        <taxon>Pentapetalae</taxon>
        <taxon>rosids</taxon>
        <taxon>fabids</taxon>
        <taxon>Fabales</taxon>
        <taxon>Fabaceae</taxon>
        <taxon>Papilionoideae</taxon>
        <taxon>50 kb inversion clade</taxon>
        <taxon>NPAAA clade</taxon>
        <taxon>Hologalegina</taxon>
        <taxon>IRL clade</taxon>
        <taxon>Fabeae</taxon>
        <taxon>Lathyrus</taxon>
    </lineage>
</organism>
<proteinExistence type="predicted"/>
<protein>
    <recommendedName>
        <fullName evidence="1">Protein kinase domain-containing protein</fullName>
    </recommendedName>
</protein>
<dbReference type="PROSITE" id="PS00108">
    <property type="entry name" value="PROTEIN_KINASE_ST"/>
    <property type="match status" value="1"/>
</dbReference>
<dbReference type="EMBL" id="JAMSHJ010000002">
    <property type="protein sequence ID" value="KAI5434131.1"/>
    <property type="molecule type" value="Genomic_DNA"/>
</dbReference>
<dbReference type="InterPro" id="IPR000719">
    <property type="entry name" value="Prot_kinase_dom"/>
</dbReference>
<dbReference type="Pfam" id="PF00069">
    <property type="entry name" value="Pkinase"/>
    <property type="match status" value="1"/>
</dbReference>
<dbReference type="PANTHER" id="PTHR48055">
    <property type="entry name" value="LEUCINE-RICH REPEAT RECEPTOR PROTEIN KINASE EMS1"/>
    <property type="match status" value="1"/>
</dbReference>
<name>A0A9D4YCL1_PEA</name>
<dbReference type="InterPro" id="IPR051564">
    <property type="entry name" value="LRR_receptor-like_kinase"/>
</dbReference>